<evidence type="ECO:0000313" key="3">
    <source>
        <dbReference type="EMBL" id="OGE38577.1"/>
    </source>
</evidence>
<dbReference type="InterPro" id="IPR000086">
    <property type="entry name" value="NUDIX_hydrolase_dom"/>
</dbReference>
<dbReference type="EMBL" id="MFDE01000018">
    <property type="protein sequence ID" value="OGE38577.1"/>
    <property type="molecule type" value="Genomic_DNA"/>
</dbReference>
<dbReference type="GO" id="GO:0016787">
    <property type="term" value="F:hydrolase activity"/>
    <property type="evidence" value="ECO:0007669"/>
    <property type="project" value="UniProtKB-KW"/>
</dbReference>
<evidence type="ECO:0000313" key="4">
    <source>
        <dbReference type="Proteomes" id="UP000176527"/>
    </source>
</evidence>
<dbReference type="PROSITE" id="PS51462">
    <property type="entry name" value="NUDIX"/>
    <property type="match status" value="1"/>
</dbReference>
<organism evidence="3 4">
    <name type="scientific">Candidatus Daviesbacteria bacterium RIFCSPHIGHO2_12_FULL_37_11</name>
    <dbReference type="NCBI Taxonomy" id="1797777"/>
    <lineage>
        <taxon>Bacteria</taxon>
        <taxon>Candidatus Daviesiibacteriota</taxon>
    </lineage>
</organism>
<accession>A0A1F5KCA7</accession>
<dbReference type="InterPro" id="IPR015797">
    <property type="entry name" value="NUDIX_hydrolase-like_dom_sf"/>
</dbReference>
<keyword evidence="1" id="KW-0378">Hydrolase</keyword>
<reference evidence="3 4" key="1">
    <citation type="journal article" date="2016" name="Nat. Commun.">
        <title>Thousands of microbial genomes shed light on interconnected biogeochemical processes in an aquifer system.</title>
        <authorList>
            <person name="Anantharaman K."/>
            <person name="Brown C.T."/>
            <person name="Hug L.A."/>
            <person name="Sharon I."/>
            <person name="Castelle C.J."/>
            <person name="Probst A.J."/>
            <person name="Thomas B.C."/>
            <person name="Singh A."/>
            <person name="Wilkins M.J."/>
            <person name="Karaoz U."/>
            <person name="Brodie E.L."/>
            <person name="Williams K.H."/>
            <person name="Hubbard S.S."/>
            <person name="Banfield J.F."/>
        </authorList>
    </citation>
    <scope>NUCLEOTIDE SEQUENCE [LARGE SCALE GENOMIC DNA]</scope>
</reference>
<dbReference type="Proteomes" id="UP000176527">
    <property type="component" value="Unassembled WGS sequence"/>
</dbReference>
<dbReference type="CDD" id="cd03674">
    <property type="entry name" value="NUDIX_Hydrolase"/>
    <property type="match status" value="1"/>
</dbReference>
<dbReference type="Gene3D" id="3.90.79.10">
    <property type="entry name" value="Nucleoside Triphosphate Pyrophosphohydrolase"/>
    <property type="match status" value="1"/>
</dbReference>
<evidence type="ECO:0000259" key="2">
    <source>
        <dbReference type="PROSITE" id="PS51462"/>
    </source>
</evidence>
<comment type="caution">
    <text evidence="3">The sequence shown here is derived from an EMBL/GenBank/DDBJ whole genome shotgun (WGS) entry which is preliminary data.</text>
</comment>
<protein>
    <recommendedName>
        <fullName evidence="2">Nudix hydrolase domain-containing protein</fullName>
    </recommendedName>
</protein>
<dbReference type="AlphaFoldDB" id="A0A1F5KCA7"/>
<dbReference type="InterPro" id="IPR020084">
    <property type="entry name" value="NUDIX_hydrolase_CS"/>
</dbReference>
<name>A0A1F5KCA7_9BACT</name>
<feature type="domain" description="Nudix hydrolase" evidence="2">
    <location>
        <begin position="7"/>
        <end position="153"/>
    </location>
</feature>
<dbReference type="PANTHER" id="PTHR43736:SF1">
    <property type="entry name" value="DIHYDRONEOPTERIN TRIPHOSPHATE DIPHOSPHATASE"/>
    <property type="match status" value="1"/>
</dbReference>
<dbReference type="PROSITE" id="PS00893">
    <property type="entry name" value="NUDIX_BOX"/>
    <property type="match status" value="1"/>
</dbReference>
<dbReference type="Pfam" id="PF00293">
    <property type="entry name" value="NUDIX"/>
    <property type="match status" value="1"/>
</dbReference>
<gene>
    <name evidence="3" type="ORF">A3F00_01650</name>
</gene>
<evidence type="ECO:0000256" key="1">
    <source>
        <dbReference type="ARBA" id="ARBA00022801"/>
    </source>
</evidence>
<dbReference type="SUPFAM" id="SSF55811">
    <property type="entry name" value="Nudix"/>
    <property type="match status" value="1"/>
</dbReference>
<proteinExistence type="predicted"/>
<dbReference type="PANTHER" id="PTHR43736">
    <property type="entry name" value="ADP-RIBOSE PYROPHOSPHATASE"/>
    <property type="match status" value="1"/>
</dbReference>
<sequence length="153" mass="17434">MKAKEGEKHFTASCWITSTGKPKKILLIHHKKLGRWLQPGGHIEKFENPVVAAIREVREETGLDISFLADGISVIDSEGTFLTEPDFLMEQTIPAHGKQPLHYHLDINYVVSVPEQKIKRAVKESRDIGWFTKKNALKLNVHEDTKVIIKKLM</sequence>